<keyword evidence="14" id="KW-1185">Reference proteome</keyword>
<evidence type="ECO:0000256" key="10">
    <source>
        <dbReference type="SAM" id="SignalP"/>
    </source>
</evidence>
<dbReference type="SMART" id="SM00408">
    <property type="entry name" value="IGc2"/>
    <property type="match status" value="3"/>
</dbReference>
<dbReference type="Gene3D" id="2.60.40.10">
    <property type="entry name" value="Immunoglobulins"/>
    <property type="match status" value="9"/>
</dbReference>
<dbReference type="Pfam" id="PF07679">
    <property type="entry name" value="I-set"/>
    <property type="match status" value="3"/>
</dbReference>
<comment type="subcellular location">
    <subcellularLocation>
        <location evidence="1">Membrane</location>
        <topology evidence="1">Single-pass type I membrane protein</topology>
    </subcellularLocation>
</comment>
<feature type="domain" description="Fibronectin type-III" evidence="12">
    <location>
        <begin position="534"/>
        <end position="637"/>
    </location>
</feature>
<dbReference type="PROSITE" id="PS50835">
    <property type="entry name" value="IG_LIKE"/>
    <property type="match status" value="3"/>
</dbReference>
<dbReference type="PROSITE" id="PS50853">
    <property type="entry name" value="FN3"/>
    <property type="match status" value="4"/>
</dbReference>
<keyword evidence="6 9" id="KW-0472">Membrane</keyword>
<feature type="compositionally biased region" description="Basic residues" evidence="8">
    <location>
        <begin position="703"/>
        <end position="715"/>
    </location>
</feature>
<dbReference type="InterPro" id="IPR003599">
    <property type="entry name" value="Ig_sub"/>
</dbReference>
<dbReference type="InterPro" id="IPR036179">
    <property type="entry name" value="Ig-like_dom_sf"/>
</dbReference>
<feature type="domain" description="Ig-like" evidence="11">
    <location>
        <begin position="57"/>
        <end position="130"/>
    </location>
</feature>
<feature type="domain" description="Ig-like" evidence="11">
    <location>
        <begin position="320"/>
        <end position="409"/>
    </location>
</feature>
<dbReference type="InterPro" id="IPR007110">
    <property type="entry name" value="Ig-like_dom"/>
</dbReference>
<evidence type="ECO:0000313" key="13">
    <source>
        <dbReference type="EMBL" id="CAJ0572045.1"/>
    </source>
</evidence>
<dbReference type="Pfam" id="PF13882">
    <property type="entry name" value="Bravo_FIGEY"/>
    <property type="match status" value="1"/>
</dbReference>
<keyword evidence="3" id="KW-0677">Repeat</keyword>
<evidence type="ECO:0000313" key="14">
    <source>
        <dbReference type="Proteomes" id="UP001177023"/>
    </source>
</evidence>
<gene>
    <name evidence="13" type="ORF">MSPICULIGERA_LOCUS10439</name>
</gene>
<keyword evidence="2 9" id="KW-0812">Transmembrane</keyword>
<protein>
    <submittedName>
        <fullName evidence="13">Uncharacterized protein</fullName>
    </submittedName>
</protein>
<dbReference type="FunFam" id="2.60.40.10:FF:002807">
    <property type="entry name" value="Sensory AXon guidance"/>
    <property type="match status" value="1"/>
</dbReference>
<name>A0AA36CNV2_9BILA</name>
<dbReference type="SUPFAM" id="SSF48726">
    <property type="entry name" value="Immunoglobulin"/>
    <property type="match status" value="3"/>
</dbReference>
<keyword evidence="10" id="KW-0732">Signal</keyword>
<sequence>MIGWWALGPFILLLIPTPDRFYTCTAENTELKDYKFGSKFRLDISNNKRRSLSNVPPSEQYVNQSNPIALQGNTHKLHCFFSGYPAPKPRWFHNGLEISEDRDDGFRFEGFGKTLVFNVTQDKAGKYDCRFPLHGEIDRVFNVQVEAQPGKPTPKVTFYKNGVEMKKSRNDGERYLVDGNKLTIYDVKKGTHGKGDNAVYQCKAENKHGYVWTNFYLNLLAFKPQLLTDAGEVEAAIGQAVTLECKFFASPNAQIKWESPLLKDIDHDIIPANPHGVGKLVIKKVTEAAEGVYDCIGTNKYGTARGSSKLLVRKATILEPFARTHEVRVAGEEIRLPCEAEADSRLEVKYEWLIDNKSLPEMHIHTGHYRVDPDTHELVVHNPSQYDSAEYKCVASTKLDRAEKTLKISIKDVPVPVHAAYVKKCDPTARYAEIHFEHMEPEDAVAPVTEFWVQYQMDAETEGAQWRTHPVPTRAHPNDYVEGENRVVSGAATVSLQPYGKYQFRVLARNAVGDSSPTKVRDGCDTPAKLPDKNPNAVSAEGASPDNLVVSWKPMGREEWNGPNFHYKIRYRPADQPNAPWQETDVPDPFADRWTINLEDDKDARPFQPYDVQVQAVNDEGSSSVNPETVQGRTGEGVPSVVVEGFRVLSTDGTSATFAWNPIDPIQANGNFTGYKITYWYDEEDEEDYDDEEAEDEGTESRRRLRRSIPSRIRRSSNGDTAKKTIRFGPKVTQGTVTDLKPATLTYATIAVTNGKHEGPQSEEIQFTTKEGVPSPVRGLEAYPLNGRSEGEKGVVALRWKNPRQKNGKLEKFVIEMCRMQDGKVLSKNCPKEVVDPHKKEVRLTGLDPESSYRFIVRAETGTGAGDPNSADAKTLPEHVASDGVVPETPHVRAERIGNDHFNVSFVPGAFDEKDRRPVGNSYQIQIKEDGTEEWKTIEPDDRDSLLTTVDGLQPGTKYEVRSVAAYKDPATGVESDGYSQSIFVTTRGNTPLSSRLWLLLLLLLIILILLIICCIICVAMRHRGQYPVSEKERQQGREPILPKQSFGEYKEDDEKRSLTGSKAESETDSMAEYGDTDPGRFTEDGSFIGQYVPQRTLIPPVEPARGSTSTFV</sequence>
<dbReference type="FunFam" id="2.60.40.10:FF:001687">
    <property type="entry name" value="Neuroglian, isoform E"/>
    <property type="match status" value="1"/>
</dbReference>
<comment type="caution">
    <text evidence="13">The sequence shown here is derived from an EMBL/GenBank/DDBJ whole genome shotgun (WGS) entry which is preliminary data.</text>
</comment>
<dbReference type="InterPro" id="IPR003961">
    <property type="entry name" value="FN3_dom"/>
</dbReference>
<feature type="transmembrane region" description="Helical" evidence="9">
    <location>
        <begin position="997"/>
        <end position="1020"/>
    </location>
</feature>
<dbReference type="PANTHER" id="PTHR44170">
    <property type="entry name" value="PROTEIN SIDEKICK"/>
    <property type="match status" value="1"/>
</dbReference>
<dbReference type="InterPro" id="IPR036116">
    <property type="entry name" value="FN3_sf"/>
</dbReference>
<evidence type="ECO:0000259" key="12">
    <source>
        <dbReference type="PROSITE" id="PS50853"/>
    </source>
</evidence>
<evidence type="ECO:0000256" key="6">
    <source>
        <dbReference type="ARBA" id="ARBA00023136"/>
    </source>
</evidence>
<feature type="domain" description="Fibronectin type-III" evidence="12">
    <location>
        <begin position="773"/>
        <end position="879"/>
    </location>
</feature>
<keyword evidence="4" id="KW-0130">Cell adhesion</keyword>
<evidence type="ECO:0000256" key="5">
    <source>
        <dbReference type="ARBA" id="ARBA00022989"/>
    </source>
</evidence>
<evidence type="ECO:0000256" key="2">
    <source>
        <dbReference type="ARBA" id="ARBA00022692"/>
    </source>
</evidence>
<dbReference type="InterPro" id="IPR026966">
    <property type="entry name" value="Neurofascin/L1/NrCAM_C"/>
</dbReference>
<feature type="region of interest" description="Disordered" evidence="8">
    <location>
        <begin position="515"/>
        <end position="542"/>
    </location>
</feature>
<accession>A0AA36CNV2</accession>
<feature type="domain" description="Fibronectin type-III" evidence="12">
    <location>
        <begin position="642"/>
        <end position="772"/>
    </location>
</feature>
<feature type="domain" description="Ig-like" evidence="11">
    <location>
        <begin position="224"/>
        <end position="313"/>
    </location>
</feature>
<dbReference type="SMART" id="SM00409">
    <property type="entry name" value="IG"/>
    <property type="match status" value="3"/>
</dbReference>
<dbReference type="InterPro" id="IPR013783">
    <property type="entry name" value="Ig-like_fold"/>
</dbReference>
<organism evidence="13 14">
    <name type="scientific">Mesorhabditis spiculigera</name>
    <dbReference type="NCBI Taxonomy" id="96644"/>
    <lineage>
        <taxon>Eukaryota</taxon>
        <taxon>Metazoa</taxon>
        <taxon>Ecdysozoa</taxon>
        <taxon>Nematoda</taxon>
        <taxon>Chromadorea</taxon>
        <taxon>Rhabditida</taxon>
        <taxon>Rhabditina</taxon>
        <taxon>Rhabditomorpha</taxon>
        <taxon>Rhabditoidea</taxon>
        <taxon>Rhabditidae</taxon>
        <taxon>Mesorhabditinae</taxon>
        <taxon>Mesorhabditis</taxon>
    </lineage>
</organism>
<dbReference type="GO" id="GO:0016020">
    <property type="term" value="C:membrane"/>
    <property type="evidence" value="ECO:0007669"/>
    <property type="project" value="UniProtKB-SubCell"/>
</dbReference>
<evidence type="ECO:0000256" key="9">
    <source>
        <dbReference type="SAM" id="Phobius"/>
    </source>
</evidence>
<dbReference type="GO" id="GO:0098609">
    <property type="term" value="P:cell-cell adhesion"/>
    <property type="evidence" value="ECO:0007669"/>
    <property type="project" value="TreeGrafter"/>
</dbReference>
<dbReference type="InterPro" id="IPR003598">
    <property type="entry name" value="Ig_sub2"/>
</dbReference>
<feature type="region of interest" description="Disordered" evidence="8">
    <location>
        <begin position="1028"/>
        <end position="1086"/>
    </location>
</feature>
<feature type="signal peptide" evidence="10">
    <location>
        <begin position="1"/>
        <end position="26"/>
    </location>
</feature>
<feature type="region of interest" description="Disordered" evidence="8">
    <location>
        <begin position="685"/>
        <end position="723"/>
    </location>
</feature>
<feature type="chain" id="PRO_5041254903" evidence="10">
    <location>
        <begin position="27"/>
        <end position="1113"/>
    </location>
</feature>
<feature type="compositionally biased region" description="Acidic residues" evidence="8">
    <location>
        <begin position="685"/>
        <end position="698"/>
    </location>
</feature>
<dbReference type="PANTHER" id="PTHR44170:SF35">
    <property type="entry name" value="NEUROGLIAN"/>
    <property type="match status" value="1"/>
</dbReference>
<dbReference type="InterPro" id="IPR013098">
    <property type="entry name" value="Ig_I-set"/>
</dbReference>
<evidence type="ECO:0000256" key="3">
    <source>
        <dbReference type="ARBA" id="ARBA00022737"/>
    </source>
</evidence>
<dbReference type="Proteomes" id="UP001177023">
    <property type="component" value="Unassembled WGS sequence"/>
</dbReference>
<keyword evidence="5 9" id="KW-1133">Transmembrane helix</keyword>
<dbReference type="AlphaFoldDB" id="A0AA36CNV2"/>
<dbReference type="SMART" id="SM00060">
    <property type="entry name" value="FN3"/>
    <property type="match status" value="5"/>
</dbReference>
<feature type="domain" description="Fibronectin type-III" evidence="12">
    <location>
        <begin position="886"/>
        <end position="990"/>
    </location>
</feature>
<feature type="non-terminal residue" evidence="13">
    <location>
        <position position="1113"/>
    </location>
</feature>
<evidence type="ECO:0000256" key="8">
    <source>
        <dbReference type="SAM" id="MobiDB-lite"/>
    </source>
</evidence>
<dbReference type="Pfam" id="PF13927">
    <property type="entry name" value="Ig_3"/>
    <property type="match status" value="1"/>
</dbReference>
<evidence type="ECO:0000256" key="7">
    <source>
        <dbReference type="ARBA" id="ARBA00023157"/>
    </source>
</evidence>
<dbReference type="SUPFAM" id="SSF49265">
    <property type="entry name" value="Fibronectin type III"/>
    <property type="match status" value="4"/>
</dbReference>
<dbReference type="EMBL" id="CATQJA010002589">
    <property type="protein sequence ID" value="CAJ0572045.1"/>
    <property type="molecule type" value="Genomic_DNA"/>
</dbReference>
<evidence type="ECO:0000256" key="1">
    <source>
        <dbReference type="ARBA" id="ARBA00004479"/>
    </source>
</evidence>
<dbReference type="CDD" id="cd00096">
    <property type="entry name" value="Ig"/>
    <property type="match status" value="1"/>
</dbReference>
<feature type="compositionally biased region" description="Basic and acidic residues" evidence="8">
    <location>
        <begin position="1049"/>
        <end position="1058"/>
    </location>
</feature>
<proteinExistence type="predicted"/>
<dbReference type="FunFam" id="2.60.40.10:FF:000035">
    <property type="entry name" value="Contactin 1"/>
    <property type="match status" value="1"/>
</dbReference>
<dbReference type="Pfam" id="PF00041">
    <property type="entry name" value="fn3"/>
    <property type="match status" value="2"/>
</dbReference>
<keyword evidence="7" id="KW-1015">Disulfide bond</keyword>
<evidence type="ECO:0000256" key="4">
    <source>
        <dbReference type="ARBA" id="ARBA00022889"/>
    </source>
</evidence>
<evidence type="ECO:0000259" key="11">
    <source>
        <dbReference type="PROSITE" id="PS50835"/>
    </source>
</evidence>
<reference evidence="13" key="1">
    <citation type="submission" date="2023-06" db="EMBL/GenBank/DDBJ databases">
        <authorList>
            <person name="Delattre M."/>
        </authorList>
    </citation>
    <scope>NUCLEOTIDE SEQUENCE</scope>
    <source>
        <strain evidence="13">AF72</strain>
    </source>
</reference>
<dbReference type="CDD" id="cd00063">
    <property type="entry name" value="FN3"/>
    <property type="match status" value="5"/>
</dbReference>